<evidence type="ECO:0000256" key="1">
    <source>
        <dbReference type="SAM" id="MobiDB-lite"/>
    </source>
</evidence>
<evidence type="ECO:0000313" key="2">
    <source>
        <dbReference type="EMBL" id="PAA50803.1"/>
    </source>
</evidence>
<protein>
    <submittedName>
        <fullName evidence="3">Uncharacterized protein</fullName>
    </submittedName>
</protein>
<proteinExistence type="predicted"/>
<comment type="caution">
    <text evidence="3">The sequence shown here is derived from an EMBL/GenBank/DDBJ whole genome shotgun (WGS) entry which is preliminary data.</text>
</comment>
<dbReference type="Proteomes" id="UP000215902">
    <property type="component" value="Unassembled WGS sequence"/>
</dbReference>
<gene>
    <name evidence="3" type="ORF">BOX15_Mlig032244g1</name>
    <name evidence="2" type="ORF">BOX15_Mlig032244g2</name>
</gene>
<feature type="region of interest" description="Disordered" evidence="1">
    <location>
        <begin position="791"/>
        <end position="825"/>
    </location>
</feature>
<name>A0A267GVH6_9PLAT</name>
<dbReference type="AlphaFoldDB" id="A0A267GVH6"/>
<sequence length="847" mass="95021">MSSTNLIVPAAPAFLDPLIEIESCYYYAVPRFFGFHHPNTRWLIAMIKAKEEDRVKRKIELNPELFKGRYFQMVDHPKLYLPDDPSVTPMFKRQSVLYLTALGISIYLRSLPLIDLILFHKDPYGAVVGSPYEPQFASHLQDLKYGDFHAFPPCVIMLRMYCFESTVSLQQAGWNPTQPLALPMRRRFERRAFYFYDWLEAALGLLSERPLYPLQSLILNMTRNMTIYKFLMLPTTNLLPPTPKQRVPTGLIDVEELPVGTKMVGVRSLLEMAEDYDRYLQMRSCAIEVAALKREATAVGLNPEILMIQAQDYDGYVADKEAAEENENNAATAALRNASNVANSAASISGWWRSCGLGRPRLPDRLWAVEPDTRQQRLLAVNANNSATNAGSASTADAQSQQRNVSAAAKKKKKPRNYVSEALRVLYYALEKDKTSKRMQVCLDSIIVLSKRGFFVNGERLPADSSRARDLRNVVTLVLNMIQREQEKLDVIFAKIQSGYKKFQHLEEHKMLENRRLASVANISKMIALLTRILLHSKELVFFVNSNFPPFPANTVDFTVNYRLQTKFNDIKIGVVQEFNSIKDGWTYLSKEMLEEVAKIKSMQLHFRVGKQPSAAAIIEAKKAARKSAMRNKPKNKSNMSNTNSCFVTFRKVQRIRAQQRQQDCLAVGDGTRTSAKEALNLLSKEAALPDCTGESENRWWASPLPQSQTTATAVAVGTDADGTPAADANDISEQAAVDASECYQIDAAETGLDEEAQLLHDLTEGCDGLSETGLLMNSLYREVQDLLKSQGDTDSAATRTPQSKTNKGGCDDTATIEPKPGTEERISLNQSSYCGRQGTGSEVFDW</sequence>
<evidence type="ECO:0000313" key="3">
    <source>
        <dbReference type="EMBL" id="PAA90005.1"/>
    </source>
</evidence>
<evidence type="ECO:0000313" key="4">
    <source>
        <dbReference type="Proteomes" id="UP000215902"/>
    </source>
</evidence>
<reference evidence="3 4" key="1">
    <citation type="submission" date="2017-06" db="EMBL/GenBank/DDBJ databases">
        <title>A platform for efficient transgenesis in Macrostomum lignano, a flatworm model organism for stem cell research.</title>
        <authorList>
            <person name="Berezikov E."/>
        </authorList>
    </citation>
    <scope>NUCLEOTIDE SEQUENCE [LARGE SCALE GENOMIC DNA]</scope>
    <source>
        <strain evidence="3">DV1</strain>
        <tissue evidence="3">Whole organism</tissue>
    </source>
</reference>
<feature type="compositionally biased region" description="Polar residues" evidence="1">
    <location>
        <begin position="791"/>
        <end position="807"/>
    </location>
</feature>
<dbReference type="EMBL" id="NIVC01000129">
    <property type="protein sequence ID" value="PAA90005.1"/>
    <property type="molecule type" value="Genomic_DNA"/>
</dbReference>
<feature type="region of interest" description="Disordered" evidence="1">
    <location>
        <begin position="386"/>
        <end position="412"/>
    </location>
</feature>
<organism evidence="3 4">
    <name type="scientific">Macrostomum lignano</name>
    <dbReference type="NCBI Taxonomy" id="282301"/>
    <lineage>
        <taxon>Eukaryota</taxon>
        <taxon>Metazoa</taxon>
        <taxon>Spiralia</taxon>
        <taxon>Lophotrochozoa</taxon>
        <taxon>Platyhelminthes</taxon>
        <taxon>Rhabditophora</taxon>
        <taxon>Macrostomorpha</taxon>
        <taxon>Macrostomida</taxon>
        <taxon>Macrostomidae</taxon>
        <taxon>Macrostomum</taxon>
    </lineage>
</organism>
<keyword evidence="4" id="KW-1185">Reference proteome</keyword>
<dbReference type="OrthoDB" id="6257735at2759"/>
<dbReference type="EMBL" id="NIVC01003561">
    <property type="protein sequence ID" value="PAA50803.1"/>
    <property type="molecule type" value="Genomic_DNA"/>
</dbReference>
<accession>A0A267GVH6</accession>
<feature type="compositionally biased region" description="Low complexity" evidence="1">
    <location>
        <begin position="386"/>
        <end position="398"/>
    </location>
</feature>